<dbReference type="InterPro" id="IPR001611">
    <property type="entry name" value="Leu-rich_rpt"/>
</dbReference>
<dbReference type="InterPro" id="IPR000719">
    <property type="entry name" value="Prot_kinase_dom"/>
</dbReference>
<reference evidence="6" key="1">
    <citation type="submission" date="2016-10" db="EMBL/GenBank/DDBJ databases">
        <authorList>
            <person name="Varghese N."/>
            <person name="Submissions S."/>
        </authorList>
    </citation>
    <scope>NUCLEOTIDE SEQUENCE [LARGE SCALE GENOMIC DNA]</scope>
    <source>
        <strain evidence="6">Gh-105</strain>
    </source>
</reference>
<keyword evidence="3" id="KW-0067">ATP-binding</keyword>
<accession>A0A1I2W661</accession>
<dbReference type="Pfam" id="PF00069">
    <property type="entry name" value="Pkinase"/>
    <property type="match status" value="1"/>
</dbReference>
<dbReference type="InterPro" id="IPR011009">
    <property type="entry name" value="Kinase-like_dom_sf"/>
</dbReference>
<dbReference type="GO" id="GO:0005737">
    <property type="term" value="C:cytoplasm"/>
    <property type="evidence" value="ECO:0007669"/>
    <property type="project" value="TreeGrafter"/>
</dbReference>
<dbReference type="Gene3D" id="3.80.10.10">
    <property type="entry name" value="Ribonuclease Inhibitor"/>
    <property type="match status" value="1"/>
</dbReference>
<dbReference type="InterPro" id="IPR032675">
    <property type="entry name" value="LRR_dom_sf"/>
</dbReference>
<evidence type="ECO:0000259" key="4">
    <source>
        <dbReference type="PROSITE" id="PS50011"/>
    </source>
</evidence>
<protein>
    <submittedName>
        <fullName evidence="5">Leucine rich repeat-containing protein</fullName>
    </submittedName>
</protein>
<evidence type="ECO:0000313" key="5">
    <source>
        <dbReference type="EMBL" id="SFG95011.1"/>
    </source>
</evidence>
<evidence type="ECO:0000256" key="3">
    <source>
        <dbReference type="PROSITE-ProRule" id="PRU10141"/>
    </source>
</evidence>
<dbReference type="GO" id="GO:0004672">
    <property type="term" value="F:protein kinase activity"/>
    <property type="evidence" value="ECO:0007669"/>
    <property type="project" value="InterPro"/>
</dbReference>
<dbReference type="AlphaFoldDB" id="A0A1I2W661"/>
<dbReference type="STRING" id="582675.SAMN05192565_1192"/>
<organism evidence="5 6">
    <name type="scientific">Methylobacterium gossipiicola</name>
    <dbReference type="NCBI Taxonomy" id="582675"/>
    <lineage>
        <taxon>Bacteria</taxon>
        <taxon>Pseudomonadati</taxon>
        <taxon>Pseudomonadota</taxon>
        <taxon>Alphaproteobacteria</taxon>
        <taxon>Hyphomicrobiales</taxon>
        <taxon>Methylobacteriaceae</taxon>
        <taxon>Methylobacterium</taxon>
    </lineage>
</organism>
<dbReference type="PROSITE" id="PS00107">
    <property type="entry name" value="PROTEIN_KINASE_ATP"/>
    <property type="match status" value="1"/>
</dbReference>
<name>A0A1I2W661_9HYPH</name>
<dbReference type="RefSeq" id="WP_091973548.1">
    <property type="nucleotide sequence ID" value="NZ_FOPM01000019.1"/>
</dbReference>
<dbReference type="Proteomes" id="UP000199229">
    <property type="component" value="Unassembled WGS sequence"/>
</dbReference>
<feature type="domain" description="Protein kinase" evidence="4">
    <location>
        <begin position="209"/>
        <end position="432"/>
    </location>
</feature>
<sequence>MTTNAGTARQLTALARGDLQGTCELRLAGGLTEFPRDVFGLADSLEILDLGAGSLTRLPEDLGRLRKLRVLFCSGNPFERLPPALGDCLALSQIGFRGCGLTEVPAEALPPSLRWLTLTDNRISTLPDALGHRPFLQKLMLSGNRLTALPNGLAGAGRLELLRLSANRFEALPAWLNALPALAWPTWAGNPLEGPPPPTRERSIPWSDLVLNERLGEGASGEVFAAQWRRDDADTAVAVKLFKGAMTSDGLPEREMEACLSAGTHPNLAGGLGRLTDHPGGTQGLVMPRLPDDWRVLAAPPSLESCSRDVYAPDLRLPVGVVRRIARQIATAVVHLHGRGLLHGDLYAHNILWDGTTGAATLSDFGAACRLPPGEAGRNLQRLEVRAWGILLGELLAHCREPLPDLATLERACTQPETARRPLMADLLAALS</sequence>
<dbReference type="EMBL" id="FOPM01000019">
    <property type="protein sequence ID" value="SFG95011.1"/>
    <property type="molecule type" value="Genomic_DNA"/>
</dbReference>
<dbReference type="InterPro" id="IPR003591">
    <property type="entry name" value="Leu-rich_rpt_typical-subtyp"/>
</dbReference>
<dbReference type="Gene3D" id="3.30.200.20">
    <property type="entry name" value="Phosphorylase Kinase, domain 1"/>
    <property type="match status" value="1"/>
</dbReference>
<dbReference type="SMART" id="SM00369">
    <property type="entry name" value="LRR_TYP"/>
    <property type="match status" value="4"/>
</dbReference>
<gene>
    <name evidence="5" type="ORF">SAMN05192565_1192</name>
</gene>
<keyword evidence="6" id="KW-1185">Reference proteome</keyword>
<dbReference type="InterPro" id="IPR050216">
    <property type="entry name" value="LRR_domain-containing"/>
</dbReference>
<dbReference type="Pfam" id="PF13855">
    <property type="entry name" value="LRR_8"/>
    <property type="match status" value="1"/>
</dbReference>
<dbReference type="PROSITE" id="PS50011">
    <property type="entry name" value="PROTEIN_KINASE_DOM"/>
    <property type="match status" value="1"/>
</dbReference>
<dbReference type="SUPFAM" id="SSF52058">
    <property type="entry name" value="L domain-like"/>
    <property type="match status" value="1"/>
</dbReference>
<keyword evidence="3" id="KW-0547">Nucleotide-binding</keyword>
<dbReference type="GO" id="GO:0005524">
    <property type="term" value="F:ATP binding"/>
    <property type="evidence" value="ECO:0007669"/>
    <property type="project" value="UniProtKB-UniRule"/>
</dbReference>
<dbReference type="PANTHER" id="PTHR48051:SF1">
    <property type="entry name" value="RAS SUPPRESSOR PROTEIN 1"/>
    <property type="match status" value="1"/>
</dbReference>
<dbReference type="InterPro" id="IPR017441">
    <property type="entry name" value="Protein_kinase_ATP_BS"/>
</dbReference>
<dbReference type="PROSITE" id="PS51450">
    <property type="entry name" value="LRR"/>
    <property type="match status" value="1"/>
</dbReference>
<feature type="binding site" evidence="3">
    <location>
        <position position="240"/>
    </location>
    <ligand>
        <name>ATP</name>
        <dbReference type="ChEBI" id="CHEBI:30616"/>
    </ligand>
</feature>
<dbReference type="Gene3D" id="1.10.510.10">
    <property type="entry name" value="Transferase(Phosphotransferase) domain 1"/>
    <property type="match status" value="1"/>
</dbReference>
<evidence type="ECO:0000313" key="6">
    <source>
        <dbReference type="Proteomes" id="UP000199229"/>
    </source>
</evidence>
<dbReference type="PANTHER" id="PTHR48051">
    <property type="match status" value="1"/>
</dbReference>
<keyword evidence="2" id="KW-0677">Repeat</keyword>
<evidence type="ECO:0000256" key="2">
    <source>
        <dbReference type="ARBA" id="ARBA00022737"/>
    </source>
</evidence>
<keyword evidence="1" id="KW-0433">Leucine-rich repeat</keyword>
<dbReference type="OrthoDB" id="8532199at2"/>
<dbReference type="SUPFAM" id="SSF56112">
    <property type="entry name" value="Protein kinase-like (PK-like)"/>
    <property type="match status" value="1"/>
</dbReference>
<evidence type="ECO:0000256" key="1">
    <source>
        <dbReference type="ARBA" id="ARBA00022614"/>
    </source>
</evidence>
<proteinExistence type="predicted"/>